<proteinExistence type="predicted"/>
<feature type="signal peptide" evidence="2">
    <location>
        <begin position="1"/>
        <end position="22"/>
    </location>
</feature>
<accession>A0ABT7H6S5</accession>
<sequence>MSRSRALWLALVLGLASQSLVADENCQQSARTDLERLYCQVIAEGAGQNLPSQADFRRNDPEVQALLLRGPARRLGIQMPDAEGASDRLESPVAARPAEPVPESRDPGPARRGRLSDCRLEGERITCPDRNFDLALNRPNSELAPGVLARDNRLGLNAYEGDLANETAVRRYLSDAYDRYIPKMVEIGLGANTMSFTAFYNAFQTLEGGGVNFAGRMEQTFQLLKQDKQSLAVKARYHEELPDNLFLCDAVNRDIIVCDNVGTNWVFVRSDR</sequence>
<protein>
    <submittedName>
        <fullName evidence="3">Uncharacterized protein</fullName>
    </submittedName>
</protein>
<feature type="compositionally biased region" description="Basic and acidic residues" evidence="1">
    <location>
        <begin position="102"/>
        <end position="115"/>
    </location>
</feature>
<dbReference type="Proteomes" id="UP001223547">
    <property type="component" value="Unassembled WGS sequence"/>
</dbReference>
<organism evidence="3 4">
    <name type="scientific">Marinobacter albus</name>
    <dbReference type="NCBI Taxonomy" id="3030833"/>
    <lineage>
        <taxon>Bacteria</taxon>
        <taxon>Pseudomonadati</taxon>
        <taxon>Pseudomonadota</taxon>
        <taxon>Gammaproteobacteria</taxon>
        <taxon>Pseudomonadales</taxon>
        <taxon>Marinobacteraceae</taxon>
        <taxon>Marinobacter</taxon>
    </lineage>
</organism>
<evidence type="ECO:0000256" key="1">
    <source>
        <dbReference type="SAM" id="MobiDB-lite"/>
    </source>
</evidence>
<evidence type="ECO:0000313" key="3">
    <source>
        <dbReference type="EMBL" id="MDK9556066.1"/>
    </source>
</evidence>
<feature type="region of interest" description="Disordered" evidence="1">
    <location>
        <begin position="82"/>
        <end position="115"/>
    </location>
</feature>
<comment type="caution">
    <text evidence="3">The sequence shown here is derived from an EMBL/GenBank/DDBJ whole genome shotgun (WGS) entry which is preliminary data.</text>
</comment>
<name>A0ABT7H6S5_9GAMM</name>
<dbReference type="EMBL" id="JASSQD010000001">
    <property type="protein sequence ID" value="MDK9556066.1"/>
    <property type="molecule type" value="Genomic_DNA"/>
</dbReference>
<evidence type="ECO:0000313" key="4">
    <source>
        <dbReference type="Proteomes" id="UP001223547"/>
    </source>
</evidence>
<feature type="chain" id="PRO_5047058785" evidence="2">
    <location>
        <begin position="23"/>
        <end position="272"/>
    </location>
</feature>
<keyword evidence="4" id="KW-1185">Reference proteome</keyword>
<gene>
    <name evidence="3" type="ORF">QQF73_00415</name>
</gene>
<evidence type="ECO:0000256" key="2">
    <source>
        <dbReference type="SAM" id="SignalP"/>
    </source>
</evidence>
<keyword evidence="2" id="KW-0732">Signal</keyword>
<dbReference type="RefSeq" id="WP_285366821.1">
    <property type="nucleotide sequence ID" value="NZ_JASSQD010000001.1"/>
</dbReference>
<reference evidence="3 4" key="1">
    <citation type="submission" date="2023-05" db="EMBL/GenBank/DDBJ databases">
        <title>Marinobacter albus sp. nov., a marine bacterium isolated from sand in a coastal intertidal zone of huludao.</title>
        <authorList>
            <person name="Deng T."/>
        </authorList>
    </citation>
    <scope>NUCLEOTIDE SEQUENCE [LARGE SCALE GENOMIC DNA]</scope>
    <source>
        <strain evidence="3 4">M216</strain>
    </source>
</reference>